<dbReference type="Pfam" id="PF02801">
    <property type="entry name" value="Ketoacyl-synt_C"/>
    <property type="match status" value="1"/>
</dbReference>
<dbReference type="InterPro" id="IPR014031">
    <property type="entry name" value="Ketoacyl_synth_C"/>
</dbReference>
<dbReference type="CDD" id="cd00833">
    <property type="entry name" value="PKS"/>
    <property type="match status" value="1"/>
</dbReference>
<evidence type="ECO:0000313" key="10">
    <source>
        <dbReference type="Proteomes" id="UP000010475"/>
    </source>
</evidence>
<sequence>MFLPFSNNSIMNKIAYSDHESGLLENRQKEPIAIIGMGCRFPGKSDTPEAFWQLLRNGVNAVTDIPSSRWDLERYYDPNPAPGKFYVRSAALLDTNEVEQFDAEFFRMASREAASLDPQQRLLLEVSWEALEHAGLAPTSLAGSQTGVFVGIHWDDYSAERFYMVNPSEINAYPTLSNLRSLSAGRIAYVLDLHGPTMQVDTACSSALVSVHLACQSLHDRECNLAIAGGVSLLLSPKLTVGFCQMNVLAKDGRCKTFSDSVDGFAQGEGCGVVILKRLSDALRDRDPILATIRGSVVNHDGRSLTLTTPASSAQESMLRQAIENARIEPKQVQFVETHGTGTPLGDPIEVIALAKVLGQNRQEPLVMGSMKTNMGHLGAAAGVASLIKVVLSLQHSHIPPNLHFDKPNPRIPWHKLPVTVPTELTPWPEHEPKLAGVSAFGMSGTNAHVILEEAPKLPQVELSTGVIEPIYHLLTLSAKSEKALNDLTHRYLTFLDKTEDSLANICYTSAAGRSHFAHRLAIVANSKENISQQLDAFVKGQKIIGTIQGDTYQGAPKIAFLFTGQGAQYVDMGRELYETQPVFRQALQRCDEILRSYLDRPLLSILYPDRPENIIDLTANTQPAMFAFEYALAELWKSWGIVPDVVMGHSVGEYVAACVAGVFSLEDGLKLIATRGQLIQQLPPEAPGKMVSVMASEALIDLAIAPYGTQVSVAAVNGPQSIVISGDSPAIDSIVAELKTKQIKTHELTVSHAFHSPLMEPVLKPFAQVAAEVIYSAPKIPLISNITGDQVTDDAATADYWVRHIRQPVRFADGMNTLQTMGIECFVEIGPKPILLGMGVSCLVDEKERLAWLPSIRPGAESSTIVESLAQLYVRDVNINWQEFCQDERRRKVVLPTYPFQKERCWVEVRQERVARKSSEISGHPLLQERIYSSVLKQGEVQFEAYLSTADLPYLAEHRAFGQAIMPASAYFEMVLAAGNQLFGNRSITFEDVVIEKALKLEEPQTVQLVLTPDQEGYSWQIFNLVFTNEEPTWTRYAAGKLGIEKNLPTPEINANLTALQAGLQEHQDIKAFYQQVATQEMVYEGSFQSVRRLWRSEGEALGQIQLPKNILNQPYHWHPALLDGCFQVLLAALPADFSETYLPVAYPHFTFWQHPTSEVFSYVKLHSQPGQETLKADLQIIGKDGQVYAEAIGLQLKKARSQALQQKDPWKDWLYKVVWKEVKKTAETASATNKGDWLILADRTGVGETLADLLNGSGQRSHLVYAKKTDGRSKPEQYSINWADPADWQNLLANRSYQGVVYLWSLDENESCDSSCEQVLHLVQSLSSAKISPRLWLVTQGAQSALKDDAVAFWQTPIWGLGKTICLEHPEFSTTCLDLPSDRHSHETVKSLLQELLAPDRENQIAYRNGARYIARLEPNHPIQTPTITPVALKLTSYGTLDNLTLVPLAAPTLAPDEVEIKVRASGLNFRDVLRALGMMREVEESLGIASASDILFGFECAGTIERVGKQVSGFKAGDAVIAYASGSLASTVKAKAKLVVLKPSEISFEEAATIPVTFLTAYYGLVKCAQIGSTDRVLIHNAAGGVGQAALQLAKLKGAEVFATASPPKWDFLKSLGVKHIYNSRNLDFAEQVMTATNGKGVNVILNSLTGKFIDQSFDVLAQGGRFVEIGKFGIWDEQKLQASRSDVAYFPFDLGEMDGAEISAMFLELMTMFREGKLKPLPSKVFPITEFVNAFRYMQQAKHIGKVVLSFQNPENCSVRPDSSYLIAGGLGALGLKVAEWLVEQGAKHLVLTGRSSVKQAANEAIKKLEQAGAKISVINADISNREDVKKILTECPNLHGIVHTAGVLDDGLLKEQTPTRFKKVMAPKVQGAWNLHVLTQGVPLDFFVCFSSAASLLGNAGQSNYAAANAFLDGLADYRRSQGLPSLSINWGPWGEVGMAATFASRLKAQGWGIIPTEQGLQALDHLVKNEDSAQVGVLPMNWSKFLERLPENRPFFENFQTIVTPSEEGPALLSQLKATLANDRRTILMEHVRSTIRNVIGLNASTRIEPRQSLFDLGLDSLMAVELRNYLEKSVEHSLRSTLLFDYPTLEALVNYLLQQVLVLEDMSVQQTDEDQTTPSQVFEELPEEEVDILLASKYEELNKLLGNI</sequence>
<dbReference type="Gene3D" id="3.10.129.110">
    <property type="entry name" value="Polyketide synthase dehydratase"/>
    <property type="match status" value="1"/>
</dbReference>
<dbReference type="eggNOG" id="COG3321">
    <property type="taxonomic scope" value="Bacteria"/>
</dbReference>
<dbReference type="PROSITE" id="PS50075">
    <property type="entry name" value="CARRIER"/>
    <property type="match status" value="1"/>
</dbReference>
<dbReference type="InterPro" id="IPR013968">
    <property type="entry name" value="PKS_KR"/>
</dbReference>
<feature type="active site" description="Proton acceptor; for dehydratase activity" evidence="5">
    <location>
        <position position="959"/>
    </location>
</feature>
<dbReference type="InterPro" id="IPR014030">
    <property type="entry name" value="Ketoacyl_synth_N"/>
</dbReference>
<dbReference type="Gene3D" id="3.40.50.720">
    <property type="entry name" value="NAD(P)-binding Rossmann-like Domain"/>
    <property type="match status" value="3"/>
</dbReference>
<dbReference type="SUPFAM" id="SSF52151">
    <property type="entry name" value="FabD/lysophospholipase-like"/>
    <property type="match status" value="1"/>
</dbReference>
<evidence type="ECO:0000256" key="1">
    <source>
        <dbReference type="ARBA" id="ARBA00022450"/>
    </source>
</evidence>
<dbReference type="InterPro" id="IPR001227">
    <property type="entry name" value="Ac_transferase_dom_sf"/>
</dbReference>
<feature type="region of interest" description="C-terminal hotdog fold" evidence="5">
    <location>
        <begin position="1066"/>
        <end position="1207"/>
    </location>
</feature>
<evidence type="ECO:0000259" key="7">
    <source>
        <dbReference type="PROSITE" id="PS52004"/>
    </source>
</evidence>
<evidence type="ECO:0000259" key="6">
    <source>
        <dbReference type="PROSITE" id="PS50075"/>
    </source>
</evidence>
<dbReference type="SUPFAM" id="SSF55048">
    <property type="entry name" value="Probable ACP-binding domain of malonyl-CoA ACP transacylase"/>
    <property type="match status" value="1"/>
</dbReference>
<dbReference type="EMBL" id="CP003642">
    <property type="protein sequence ID" value="AFZ28187.1"/>
    <property type="molecule type" value="Genomic_DNA"/>
</dbReference>
<dbReference type="PANTHER" id="PTHR43775:SF37">
    <property type="entry name" value="SI:DKEY-61P9.11"/>
    <property type="match status" value="1"/>
</dbReference>
<dbReference type="InterPro" id="IPR042104">
    <property type="entry name" value="PKS_dehydratase_sf"/>
</dbReference>
<dbReference type="InterPro" id="IPR016039">
    <property type="entry name" value="Thiolase-like"/>
</dbReference>
<dbReference type="SUPFAM" id="SSF50129">
    <property type="entry name" value="GroES-like"/>
    <property type="match status" value="1"/>
</dbReference>
<dbReference type="Gene3D" id="3.90.180.10">
    <property type="entry name" value="Medium-chain alcohol dehydrogenases, catalytic domain"/>
    <property type="match status" value="1"/>
</dbReference>
<dbReference type="InterPro" id="IPR020841">
    <property type="entry name" value="PKS_Beta-ketoAc_synthase_dom"/>
</dbReference>
<dbReference type="InterPro" id="IPR020806">
    <property type="entry name" value="PKS_PP-bd"/>
</dbReference>
<dbReference type="Gene3D" id="1.10.1200.10">
    <property type="entry name" value="ACP-like"/>
    <property type="match status" value="1"/>
</dbReference>
<dbReference type="SUPFAM" id="SSF47336">
    <property type="entry name" value="ACP-like"/>
    <property type="match status" value="1"/>
</dbReference>
<gene>
    <name evidence="9" type="ORF">Cylst_6227</name>
</gene>
<dbReference type="InterPro" id="IPR011032">
    <property type="entry name" value="GroES-like_sf"/>
</dbReference>
<dbReference type="Gene3D" id="3.40.47.10">
    <property type="match status" value="1"/>
</dbReference>
<evidence type="ECO:0000259" key="8">
    <source>
        <dbReference type="PROSITE" id="PS52019"/>
    </source>
</evidence>
<dbReference type="SMART" id="SM00826">
    <property type="entry name" value="PKS_DH"/>
    <property type="match status" value="1"/>
</dbReference>
<dbReference type="eggNOG" id="COG0604">
    <property type="taxonomic scope" value="Bacteria"/>
</dbReference>
<dbReference type="HOGENOM" id="CLU_000022_35_2_3"/>
<dbReference type="InterPro" id="IPR049900">
    <property type="entry name" value="PKS_mFAS_DH"/>
</dbReference>
<dbReference type="SMART" id="SM00823">
    <property type="entry name" value="PKS_PP"/>
    <property type="match status" value="1"/>
</dbReference>
<dbReference type="SMART" id="SM01294">
    <property type="entry name" value="PKS_PP_betabranch"/>
    <property type="match status" value="1"/>
</dbReference>
<dbReference type="Pfam" id="PF08659">
    <property type="entry name" value="KR"/>
    <property type="match status" value="1"/>
</dbReference>
<dbReference type="STRING" id="56107.Cylst_6227"/>
<dbReference type="InterPro" id="IPR036291">
    <property type="entry name" value="NAD(P)-bd_dom_sf"/>
</dbReference>
<dbReference type="PATRIC" id="fig|56107.3.peg.6841"/>
<feature type="domain" description="PKS/mFAS DH" evidence="8">
    <location>
        <begin position="925"/>
        <end position="1207"/>
    </location>
</feature>
<dbReference type="PROSITE" id="PS00606">
    <property type="entry name" value="KS3_1"/>
    <property type="match status" value="1"/>
</dbReference>
<dbReference type="GO" id="GO:0004315">
    <property type="term" value="F:3-oxoacyl-[acyl-carrier-protein] synthase activity"/>
    <property type="evidence" value="ECO:0007669"/>
    <property type="project" value="InterPro"/>
</dbReference>
<dbReference type="Pfam" id="PF14765">
    <property type="entry name" value="PS-DH"/>
    <property type="match status" value="1"/>
</dbReference>
<dbReference type="Pfam" id="PF00698">
    <property type="entry name" value="Acyl_transf_1"/>
    <property type="match status" value="1"/>
</dbReference>
<dbReference type="Proteomes" id="UP000010475">
    <property type="component" value="Chromosome"/>
</dbReference>
<feature type="region of interest" description="N-terminal hotdog fold" evidence="5">
    <location>
        <begin position="925"/>
        <end position="1050"/>
    </location>
</feature>
<dbReference type="FunFam" id="3.40.50.720:FF:000209">
    <property type="entry name" value="Polyketide synthase Pks12"/>
    <property type="match status" value="1"/>
</dbReference>
<dbReference type="GO" id="GO:0031177">
    <property type="term" value="F:phosphopantetheine binding"/>
    <property type="evidence" value="ECO:0007669"/>
    <property type="project" value="InterPro"/>
</dbReference>
<keyword evidence="2" id="KW-0597">Phosphoprotein</keyword>
<accession>K9X948</accession>
<dbReference type="PROSITE" id="PS52004">
    <property type="entry name" value="KS3_2"/>
    <property type="match status" value="1"/>
</dbReference>
<dbReference type="SMART" id="SM00829">
    <property type="entry name" value="PKS_ER"/>
    <property type="match status" value="1"/>
</dbReference>
<dbReference type="InterPro" id="IPR049552">
    <property type="entry name" value="PKS_DH_N"/>
</dbReference>
<dbReference type="FunFam" id="3.40.366.10:FF:000002">
    <property type="entry name" value="Probable polyketide synthase 2"/>
    <property type="match status" value="1"/>
</dbReference>
<dbReference type="GO" id="GO:0004312">
    <property type="term" value="F:fatty acid synthase activity"/>
    <property type="evidence" value="ECO:0007669"/>
    <property type="project" value="TreeGrafter"/>
</dbReference>
<dbReference type="Pfam" id="PF00109">
    <property type="entry name" value="ketoacyl-synt"/>
    <property type="match status" value="1"/>
</dbReference>
<dbReference type="PANTHER" id="PTHR43775">
    <property type="entry name" value="FATTY ACID SYNTHASE"/>
    <property type="match status" value="1"/>
</dbReference>
<keyword evidence="4" id="KW-0511">Multifunctional enzyme</keyword>
<dbReference type="SUPFAM" id="SSF53901">
    <property type="entry name" value="Thiolase-like"/>
    <property type="match status" value="1"/>
</dbReference>
<dbReference type="Gene3D" id="3.40.366.10">
    <property type="entry name" value="Malonyl-Coenzyme A Acyl Carrier Protein, domain 2"/>
    <property type="match status" value="1"/>
</dbReference>
<dbReference type="InterPro" id="IPR009081">
    <property type="entry name" value="PP-bd_ACP"/>
</dbReference>
<dbReference type="SMART" id="SM00822">
    <property type="entry name" value="PKS_KR"/>
    <property type="match status" value="1"/>
</dbReference>
<dbReference type="InterPro" id="IPR016036">
    <property type="entry name" value="Malonyl_transacylase_ACP-bd"/>
</dbReference>
<dbReference type="Pfam" id="PF21089">
    <property type="entry name" value="PKS_DH_N"/>
    <property type="match status" value="1"/>
</dbReference>
<evidence type="ECO:0000256" key="2">
    <source>
        <dbReference type="ARBA" id="ARBA00022553"/>
    </source>
</evidence>
<dbReference type="InterPro" id="IPR013154">
    <property type="entry name" value="ADH-like_N"/>
</dbReference>
<dbReference type="SMART" id="SM00825">
    <property type="entry name" value="PKS_KS"/>
    <property type="match status" value="1"/>
</dbReference>
<dbReference type="KEGG" id="csg:Cylst_6227"/>
<keyword evidence="10" id="KW-1185">Reference proteome</keyword>
<dbReference type="SMART" id="SM00827">
    <property type="entry name" value="PKS_AT"/>
    <property type="match status" value="1"/>
</dbReference>
<evidence type="ECO:0000256" key="3">
    <source>
        <dbReference type="ARBA" id="ARBA00022679"/>
    </source>
</evidence>
<keyword evidence="3" id="KW-0808">Transferase</keyword>
<dbReference type="SUPFAM" id="SSF51735">
    <property type="entry name" value="NAD(P)-binding Rossmann-fold domains"/>
    <property type="match status" value="3"/>
</dbReference>
<dbReference type="GO" id="GO:0006633">
    <property type="term" value="P:fatty acid biosynthetic process"/>
    <property type="evidence" value="ECO:0007669"/>
    <property type="project" value="InterPro"/>
</dbReference>
<dbReference type="Gene3D" id="3.30.70.3290">
    <property type="match status" value="1"/>
</dbReference>
<dbReference type="InterPro" id="IPR016035">
    <property type="entry name" value="Acyl_Trfase/lysoPLipase"/>
</dbReference>
<dbReference type="InterPro" id="IPR018201">
    <property type="entry name" value="Ketoacyl_synth_AS"/>
</dbReference>
<dbReference type="InterPro" id="IPR020843">
    <property type="entry name" value="ER"/>
</dbReference>
<dbReference type="InterPro" id="IPR036736">
    <property type="entry name" value="ACP-like_sf"/>
</dbReference>
<feature type="active site" description="Proton donor; for dehydratase activity" evidence="5">
    <location>
        <position position="1125"/>
    </location>
</feature>
<evidence type="ECO:0000256" key="4">
    <source>
        <dbReference type="ARBA" id="ARBA00023268"/>
    </source>
</evidence>
<dbReference type="InterPro" id="IPR050091">
    <property type="entry name" value="PKS_NRPS_Biosynth_Enz"/>
</dbReference>
<dbReference type="Pfam" id="PF08240">
    <property type="entry name" value="ADH_N"/>
    <property type="match status" value="1"/>
</dbReference>
<reference evidence="9 10" key="1">
    <citation type="submission" date="2012-06" db="EMBL/GenBank/DDBJ databases">
        <title>Finished chromosome of genome of Cylindrospermum stagnale PCC 7417.</title>
        <authorList>
            <consortium name="US DOE Joint Genome Institute"/>
            <person name="Gugger M."/>
            <person name="Coursin T."/>
            <person name="Rippka R."/>
            <person name="Tandeau De Marsac N."/>
            <person name="Huntemann M."/>
            <person name="Wei C.-L."/>
            <person name="Han J."/>
            <person name="Detter J.C."/>
            <person name="Han C."/>
            <person name="Tapia R."/>
            <person name="Chen A."/>
            <person name="Kyrpides N."/>
            <person name="Mavromatis K."/>
            <person name="Markowitz V."/>
            <person name="Szeto E."/>
            <person name="Ivanova N."/>
            <person name="Pagani I."/>
            <person name="Pati A."/>
            <person name="Goodwin L."/>
            <person name="Nordberg H.P."/>
            <person name="Cantor M.N."/>
            <person name="Hua S.X."/>
            <person name="Woyke T."/>
            <person name="Kerfeld C.A."/>
        </authorList>
    </citation>
    <scope>NUCLEOTIDE SEQUENCE [LARGE SCALE GENOMIC DNA]</scope>
    <source>
        <strain evidence="9 10">PCC 7417</strain>
    </source>
</reference>
<dbReference type="CDD" id="cd05195">
    <property type="entry name" value="enoyl_red"/>
    <property type="match status" value="1"/>
</dbReference>
<name>K9X948_9NOST</name>
<dbReference type="Pfam" id="PF22621">
    <property type="entry name" value="CurL-like_PKS_C"/>
    <property type="match status" value="1"/>
</dbReference>
<dbReference type="InterPro" id="IPR014043">
    <property type="entry name" value="Acyl_transferase_dom"/>
</dbReference>
<protein>
    <submittedName>
        <fullName evidence="9">Polyketide synthase family protein</fullName>
    </submittedName>
</protein>
<keyword evidence="1" id="KW-0596">Phosphopantetheine</keyword>
<proteinExistence type="predicted"/>
<dbReference type="CDD" id="cd08955">
    <property type="entry name" value="KR_2_FAS_SDR_x"/>
    <property type="match status" value="1"/>
</dbReference>
<dbReference type="InterPro" id="IPR057326">
    <property type="entry name" value="KR_dom"/>
</dbReference>
<feature type="domain" description="Carrier" evidence="6">
    <location>
        <begin position="2032"/>
        <end position="2107"/>
    </location>
</feature>
<dbReference type="FunFam" id="3.40.47.10:FF:000019">
    <property type="entry name" value="Polyketide synthase type I"/>
    <property type="match status" value="1"/>
</dbReference>
<evidence type="ECO:0000256" key="5">
    <source>
        <dbReference type="PROSITE-ProRule" id="PRU01363"/>
    </source>
</evidence>
<feature type="domain" description="Ketosynthase family 3 (KS3)" evidence="7">
    <location>
        <begin position="29"/>
        <end position="454"/>
    </location>
</feature>
<dbReference type="Pfam" id="PF00550">
    <property type="entry name" value="PP-binding"/>
    <property type="match status" value="1"/>
</dbReference>
<dbReference type="InterPro" id="IPR020807">
    <property type="entry name" value="PKS_DH"/>
</dbReference>
<evidence type="ECO:0000313" key="9">
    <source>
        <dbReference type="EMBL" id="AFZ28187.1"/>
    </source>
</evidence>
<dbReference type="Pfam" id="PF13602">
    <property type="entry name" value="ADH_zinc_N_2"/>
    <property type="match status" value="1"/>
</dbReference>
<organism evidence="9 10">
    <name type="scientific">Cylindrospermum stagnale PCC 7417</name>
    <dbReference type="NCBI Taxonomy" id="56107"/>
    <lineage>
        <taxon>Bacteria</taxon>
        <taxon>Bacillati</taxon>
        <taxon>Cyanobacteriota</taxon>
        <taxon>Cyanophyceae</taxon>
        <taxon>Nostocales</taxon>
        <taxon>Nostocaceae</taxon>
        <taxon>Cylindrospermum</taxon>
    </lineage>
</organism>
<dbReference type="InterPro" id="IPR049551">
    <property type="entry name" value="PKS_DH_C"/>
</dbReference>
<dbReference type="PROSITE" id="PS52019">
    <property type="entry name" value="PKS_MFAS_DH"/>
    <property type="match status" value="1"/>
</dbReference>
<dbReference type="GO" id="GO:0016491">
    <property type="term" value="F:oxidoreductase activity"/>
    <property type="evidence" value="ECO:0007669"/>
    <property type="project" value="InterPro"/>
</dbReference>